<dbReference type="PANTHER" id="PTHR30203:SF32">
    <property type="entry name" value="CATION EFFLUX SYSTEM PROTEIN CUSC"/>
    <property type="match status" value="1"/>
</dbReference>
<dbReference type="SUPFAM" id="SSF56954">
    <property type="entry name" value="Outer membrane efflux proteins (OEP)"/>
    <property type="match status" value="1"/>
</dbReference>
<name>A0A0F9U9A8_9ZZZZ</name>
<dbReference type="InterPro" id="IPR010131">
    <property type="entry name" value="MdtP/NodT-like"/>
</dbReference>
<dbReference type="GO" id="GO:0015562">
    <property type="term" value="F:efflux transmembrane transporter activity"/>
    <property type="evidence" value="ECO:0007669"/>
    <property type="project" value="InterPro"/>
</dbReference>
<dbReference type="Pfam" id="PF02321">
    <property type="entry name" value="OEP"/>
    <property type="match status" value="2"/>
</dbReference>
<gene>
    <name evidence="1" type="ORF">LCGC14_0634700</name>
</gene>
<sequence>MVYFKKHSTGFLLALSCTLAACSSQSSYQGNSTEQSLKQHANWQYTQSNAQQVNYITDLVNIEGLDSLIEQAVTNNPSFNQVHVALKLAYAQRDVTVASQWFSVDAGFDAQRSKTEGTQYSSSVGISWEADIWQKIADNVAAQDMTIASNQATYQGAKDTLVASVIRTYLNIILQQNLLDTEQQRLVVLQNNEQSIVERYQYGLDDLEALDTARTSTASTRATIADYQEQIAKAKRALMLIVGTDKLQNLPSTLTLPSVIEPLSTLPEQDLARRPDLQSAYYNIQAKHYLVDVSYKELLPSISLSASLSDLASTPSQALLTSPVWSLLGSLSAPLFEGGALRAQVDIAKLNAEQAFWEYQDTLLNAVNEVENALGQEQSLTEQQLQISNALDSAKRSFSNYQSKYQQGLVDILDLLTVQQKVYDLQAQLSQINYTLLTNRIDLGLALGLGVSS</sequence>
<dbReference type="InterPro" id="IPR003423">
    <property type="entry name" value="OMP_efflux"/>
</dbReference>
<dbReference type="AlphaFoldDB" id="A0A0F9U9A8"/>
<dbReference type="Gene3D" id="2.20.200.10">
    <property type="entry name" value="Outer membrane efflux proteins (OEP)"/>
    <property type="match status" value="1"/>
</dbReference>
<comment type="caution">
    <text evidence="1">The sequence shown here is derived from an EMBL/GenBank/DDBJ whole genome shotgun (WGS) entry which is preliminary data.</text>
</comment>
<dbReference type="PROSITE" id="PS51257">
    <property type="entry name" value="PROKAR_LIPOPROTEIN"/>
    <property type="match status" value="1"/>
</dbReference>
<reference evidence="1" key="1">
    <citation type="journal article" date="2015" name="Nature">
        <title>Complex archaea that bridge the gap between prokaryotes and eukaryotes.</title>
        <authorList>
            <person name="Spang A."/>
            <person name="Saw J.H."/>
            <person name="Jorgensen S.L."/>
            <person name="Zaremba-Niedzwiedzka K."/>
            <person name="Martijn J."/>
            <person name="Lind A.E."/>
            <person name="van Eijk R."/>
            <person name="Schleper C."/>
            <person name="Guy L."/>
            <person name="Ettema T.J."/>
        </authorList>
    </citation>
    <scope>NUCLEOTIDE SEQUENCE</scope>
</reference>
<organism evidence="1">
    <name type="scientific">marine sediment metagenome</name>
    <dbReference type="NCBI Taxonomy" id="412755"/>
    <lineage>
        <taxon>unclassified sequences</taxon>
        <taxon>metagenomes</taxon>
        <taxon>ecological metagenomes</taxon>
    </lineage>
</organism>
<dbReference type="PANTHER" id="PTHR30203">
    <property type="entry name" value="OUTER MEMBRANE CATION EFFLUX PROTEIN"/>
    <property type="match status" value="1"/>
</dbReference>
<dbReference type="Gene3D" id="1.20.1600.10">
    <property type="entry name" value="Outer membrane efflux proteins (OEP)"/>
    <property type="match status" value="1"/>
</dbReference>
<proteinExistence type="predicted"/>
<accession>A0A0F9U9A8</accession>
<protein>
    <submittedName>
        <fullName evidence="1">Uncharacterized protein</fullName>
    </submittedName>
</protein>
<evidence type="ECO:0000313" key="1">
    <source>
        <dbReference type="EMBL" id="KKN50243.1"/>
    </source>
</evidence>
<dbReference type="EMBL" id="LAZR01001125">
    <property type="protein sequence ID" value="KKN50243.1"/>
    <property type="molecule type" value="Genomic_DNA"/>
</dbReference>